<gene>
    <name evidence="2" type="ORF">Glove_476g51</name>
</gene>
<evidence type="ECO:0000313" key="3">
    <source>
        <dbReference type="Proteomes" id="UP000266861"/>
    </source>
</evidence>
<keyword evidence="1" id="KW-0472">Membrane</keyword>
<accession>A0A397GKV0</accession>
<evidence type="ECO:0000256" key="1">
    <source>
        <dbReference type="SAM" id="Phobius"/>
    </source>
</evidence>
<proteinExistence type="predicted"/>
<feature type="transmembrane region" description="Helical" evidence="1">
    <location>
        <begin position="114"/>
        <end position="135"/>
    </location>
</feature>
<protein>
    <submittedName>
        <fullName evidence="2">Uncharacterized protein</fullName>
    </submittedName>
</protein>
<evidence type="ECO:0000313" key="2">
    <source>
        <dbReference type="EMBL" id="RHZ51642.1"/>
    </source>
</evidence>
<organism evidence="2 3">
    <name type="scientific">Diversispora epigaea</name>
    <dbReference type="NCBI Taxonomy" id="1348612"/>
    <lineage>
        <taxon>Eukaryota</taxon>
        <taxon>Fungi</taxon>
        <taxon>Fungi incertae sedis</taxon>
        <taxon>Mucoromycota</taxon>
        <taxon>Glomeromycotina</taxon>
        <taxon>Glomeromycetes</taxon>
        <taxon>Diversisporales</taxon>
        <taxon>Diversisporaceae</taxon>
        <taxon>Diversispora</taxon>
    </lineage>
</organism>
<dbReference type="EMBL" id="PQFF01000415">
    <property type="protein sequence ID" value="RHZ51642.1"/>
    <property type="molecule type" value="Genomic_DNA"/>
</dbReference>
<comment type="caution">
    <text evidence="2">The sequence shown here is derived from an EMBL/GenBank/DDBJ whole genome shotgun (WGS) entry which is preliminary data.</text>
</comment>
<reference evidence="2 3" key="1">
    <citation type="submission" date="2018-08" db="EMBL/GenBank/DDBJ databases">
        <title>Genome and evolution of the arbuscular mycorrhizal fungus Diversispora epigaea (formerly Glomus versiforme) and its bacterial endosymbionts.</title>
        <authorList>
            <person name="Sun X."/>
            <person name="Fei Z."/>
            <person name="Harrison M."/>
        </authorList>
    </citation>
    <scope>NUCLEOTIDE SEQUENCE [LARGE SCALE GENOMIC DNA]</scope>
    <source>
        <strain evidence="2 3">IT104</strain>
    </source>
</reference>
<dbReference type="Proteomes" id="UP000266861">
    <property type="component" value="Unassembled WGS sequence"/>
</dbReference>
<dbReference type="OrthoDB" id="2436510at2759"/>
<keyword evidence="1" id="KW-1133">Transmembrane helix</keyword>
<sequence>MGNLFSQRISGEIQQYTEEGSIQCTDDLQWKIKFGKAKNPTLPADLNEWTSDNFLTLKHCLPHKYLKISNIPKNQSLRQYCHFERSKEILHTENNLYEFKLLVRGSRDALILKLFLKFVISHFILTIWQFFMFTWQLKDCKE</sequence>
<dbReference type="AlphaFoldDB" id="A0A397GKV0"/>
<keyword evidence="1" id="KW-0812">Transmembrane</keyword>
<keyword evidence="3" id="KW-1185">Reference proteome</keyword>
<name>A0A397GKV0_9GLOM</name>